<evidence type="ECO:0000259" key="1">
    <source>
        <dbReference type="Pfam" id="PF11823"/>
    </source>
</evidence>
<protein>
    <recommendedName>
        <fullName evidence="1">Putative Se/S carrier protein-like domain-containing protein</fullName>
    </recommendedName>
</protein>
<dbReference type="OrthoDB" id="3192849at2"/>
<dbReference type="EMBL" id="MZGV01000053">
    <property type="protein sequence ID" value="OPJ58682.1"/>
    <property type="molecule type" value="Genomic_DNA"/>
</dbReference>
<dbReference type="Proteomes" id="UP000190080">
    <property type="component" value="Unassembled WGS sequence"/>
</dbReference>
<name>A0A1V4IFA2_9CLOT</name>
<proteinExistence type="predicted"/>
<dbReference type="RefSeq" id="WP_079426890.1">
    <property type="nucleotide sequence ID" value="NZ_MZGV01000053.1"/>
</dbReference>
<organism evidence="2 3">
    <name type="scientific">Clostridium oryzae</name>
    <dbReference type="NCBI Taxonomy" id="1450648"/>
    <lineage>
        <taxon>Bacteria</taxon>
        <taxon>Bacillati</taxon>
        <taxon>Bacillota</taxon>
        <taxon>Clostridia</taxon>
        <taxon>Eubacteriales</taxon>
        <taxon>Clostridiaceae</taxon>
        <taxon>Clostridium</taxon>
    </lineage>
</organism>
<comment type="caution">
    <text evidence="2">The sequence shown here is derived from an EMBL/GenBank/DDBJ whole genome shotgun (WGS) entry which is preliminary data.</text>
</comment>
<evidence type="ECO:0000313" key="3">
    <source>
        <dbReference type="Proteomes" id="UP000190080"/>
    </source>
</evidence>
<dbReference type="Pfam" id="PF11823">
    <property type="entry name" value="Se_S_carrier"/>
    <property type="match status" value="1"/>
</dbReference>
<feature type="domain" description="Putative Se/S carrier protein-like" evidence="1">
    <location>
        <begin position="4"/>
        <end position="72"/>
    </location>
</feature>
<keyword evidence="3" id="KW-1185">Reference proteome</keyword>
<accession>A0A1V4IFA2</accession>
<sequence>MEKYYLITFENSSGAMKTERYLKAQNFRLAVMPTPTYITKSCGISIRVEEEQGEKVKQLLERGETIYKNLYKKEENEMRKIL</sequence>
<dbReference type="STRING" id="1450648.CLORY_35160"/>
<evidence type="ECO:0000313" key="2">
    <source>
        <dbReference type="EMBL" id="OPJ58682.1"/>
    </source>
</evidence>
<reference evidence="2 3" key="1">
    <citation type="submission" date="2017-03" db="EMBL/GenBank/DDBJ databases">
        <title>Genome sequence of Clostridium oryzae DSM 28571.</title>
        <authorList>
            <person name="Poehlein A."/>
            <person name="Daniel R."/>
        </authorList>
    </citation>
    <scope>NUCLEOTIDE SEQUENCE [LARGE SCALE GENOMIC DNA]</scope>
    <source>
        <strain evidence="2 3">DSM 28571</strain>
    </source>
</reference>
<gene>
    <name evidence="2" type="ORF">CLORY_35160</name>
</gene>
<dbReference type="InterPro" id="IPR021778">
    <property type="entry name" value="Se/S_carrier-like"/>
</dbReference>
<dbReference type="AlphaFoldDB" id="A0A1V4IFA2"/>